<dbReference type="InterPro" id="IPR056741">
    <property type="entry name" value="BLTP1_M"/>
</dbReference>
<keyword evidence="2" id="KW-0812">Transmembrane</keyword>
<sequence length="3631" mass="408316">MNVSQGTHDHLFDKIKFKLDDGTIDPEKRSFWVLLSSLVLFVVWIVFLTYYLSRIAGPVVSFILNRYLRFTKTPGHIKLTSFSLSLLGGKLMFKDFLFANDDYSIRINDAWIIFSYWRYVPGRKVCFKSNASRLHLSLNGLQIHVYNRVQRYKEIAKLFRMEKIFGDDVEVKKQLPIDNAAPSAYWDRIWSLVGVIKLDIWSGRIVVGNRLLPYMLVISLENMNSKVRLRESAADRALLSVEGQAESVRAAFLKHPDYEGSPYKDPPRTMGDGFAILQSALLHFFYHQDILGYVTADEQSLAAQRPIWESIWRFDHNTVISYGPWAEHQRALLYGFFFPSDYQTVVPDELPKRGKRRIHIMHDVRISLLKETAVDLWFMRGDQLESVHSRCQPGSTIDMSIWWITKEDGFSWSIHTSLLRFESTSSLPYRKLLEAETFTVNAEFHYPRVFNAKQTWDFKFRLTKCCCWLVWDHQRFVSDLINEFLGESTSDLVTFIPYTVAIDFDVTDSFEGIILLNESNWVDPSEKNPENVEAAVVGSHFNISFTLPFEDFLPELVSTTYSIRMENGLALRMRYPPGSATASVVAALSRGAHTQMYSTPSPYGRHSMNNDEWHEVWRTESVVSTIEFTYHPLVPNIASDLPLHVLQEFLPKPVEHPKDLPPDKMNVTLEIGGSEVQFTGSLIKFVIELKNNYFGLYDSMTDVTQPEDPLMKRSIYGRVPRNASVESYRPMEVTFDMRVFNIRAHCLTFAPCSEERELCPVLYTEEIAVLIKKGYSETLIQVGVGACVAYFERASATRSDGYLTLSGLQFRGHAMFSPEDCPWDMAVVEYGWLMEILIGEVGGCLGSPSQIISLANFLDTLLLLVIAKDEEKIVPERFKFCQHGQTAEICSVGSQPGRPCESEERLKYRQMRLSVDGVRLALAEESSALTLVLDPLRFTLCNAHEKRFTEHICLRIPNIKLRQLFHPPEKPTWIECGRASIAGISLDVELPFPAESSHLEVLRQSFLFKHDRVTKRLQFLWDRTTVWGCACYGGTAFMAKEDKLGQFFLTHLGRQLCVHSMNLDKKGQPGVFQNILNPEKKLFREEFRQYFTVSRKSSIESRTTAATSEAPSAETASFHSAMSKTIPMEKSLLSARPLVEAYASYLDQFEVSRTKLEAPQFGTPGDIANWITSRSFKFFEAEKGLSELHLKVEQADKGTSKVPPMSAELSCEVLDEQQIAELPKKSLDRSLAINGCMATTMEIFFTPLAIELLDRFISDFSQCASLIHPSMLVQMCYRECVGRQHRQPLTESLFATTESEPILSVSVDLPRIHISMFECSLTGRAFGEVKSAANMAVVLLQKASVTSGTIKDFTEKGTSFSAHSSVLSAQLLHFTPRLVTDFAGNRVSFNASVNWEKSSLASRLLEIEPRVVVDFQIPDLEVKIERRESRKKIEAKEKSASASLPPVKTLHVNKAKVEIGAVNTLVVMPRPLEMTGKNEFPLYDVLSPCLTTWLHVSEKLVNSVNEFSDSWSAMVDMTFAQVLKMALDCTDDRIFNTGISKSVMLKVKQLGPHQAGCPSCLLLHTVLRWCALPSSAEKISTTPVSLGINPQFSDKSNRKTALMALLSHWHTDICQQVKLASNVEARKYRADPGSLAREVRIPLEDLEKNPEIKHRRNASTASRNLATNGALTGQQRQDQKVDLYHWLLSVHRERKDRKPADLAGKDYINPMEIMPQAFFYSFYHSRRLDWTQLDDLPLDQLSLTYNVIINNVVMAMVEQRVVASAADTSRKFITPHLHQLMHIKKVAVDGKLSWRIEMDEKGLLPVRGWCDLTYSGNIENVRFVVALCSVCLIKEIMLVIKTCVDSPNELKKRPSAPPSLVSRSPTSHQSNPTGKSRSSQSWDERVLDMMRDFEKNRNRSSRKKRGDVLMKIFGELEIDSVRLESILTDLYVSLMVQLIEITQQHNPAFEHAQKLSQSQTSQKGTLPADVIDMKLRKAGLALMESDNSKQNAHILNCTLHGSTAKLTRRSCGTNPEEPLTALNITLGAIEGELPIAAHSLHDVVMRHGPQLEQQFNRLSAQPTVPNNPAMIPAVSLPELPVVESGAPTPWYQKTGDPKKALRPRTPVAKVKFDFETSSIELRARLLPSLLARYKLNRASSSGVTGDAAKWTAGIDSHHAEFCVSSAGKPMDTFTLALPAIAVNGEYTVDKGDAAPATNKTLLYREGGYLKMSVTLGQVNHSFTTDLLNQILFAEQSFRSELSALVSRLRAERFGWAPAATQTTSTDKQPPLLFFLTVKGQGVPWLQLTAATPTATAVRFTIESLDAELTNRWVVKEQGSAKERLFGAAAIQFNAKLGQLVKVAQYEELQAELQEYATFMTQVRVENKESSSHQSYSYHIAVNRPILLIKSSAIDKAILLWLNYKNTYDYWRAERSRVVRAASKRSNSFQHAMFSPQQASQDFDVNLSLVIHNGMYVCMPLYSQDLTDGMPALVLSLQKSDVTVCVMKELACQASFHGFKLSFIDNFDELSLSESVMEATGETQTNYFFFPQGTYQLCSQASADAAGAKWVLSVRSQMRGMVIDLDQRIGKLAKMVVNTFSSLGDNEEDIDDRGSHISDDEDHLVEGGNELKGLRPEERVPWMERKMHEQSTLVSDLVACKAPEKRIEAERKKLRQYELIRFKEFRKSMIEKIRRRKNTANKGGMRPRKPSTEDAPKPLRTTPETRTESDDSKGQTENVKMHIDVQVSIESGRCTLRTAPKQEPTAIVPIMAKKPSTKDLKAKAFASSQPTNLTRFSIPSLDMKGYYLSADSGTVPTPIASSITKDSLKHSASMSNASILSSTTSTNTLQRKRGCFYLSAALASMPTETVVTPHLADYLEQVLEPLPMSSRATVTSVPSVAEPQEGVAHIVGMDTSALPIDVLFFLTVQSSAIRFDGQQQRSSAADCLLKLPCLSLMASTRRTVGETYVGGIDVSATLSAFSLSIYSPHQQSTAHDALSLTLDHLSFVISRSKNSSVEADNRVKFVLTSNIGAANFNYDMRRLSELMAFPKPWYRAAIARRVFFGDQAMSREPASQPSTIASHNLVAARPTVIRPDKAWSATVLLAVQWKELNVNAQMSNTMGNTSWKARRGLLRAIAKLNSRSERNVTLTFKLDSSELTAHGGAISGEIALSRLLLSVSHVRLVNQPPRNGAKVQLRWLAARVEWMSRAVLIGRCEKPAISLGDEFSREKNEAGEYIRACVRLNVKGSWEDLQVVITRATVDDIQKIINKLKTFFEEQLKSSKMVWGIQQEKSSSGNKSKQDDSAPQFVYATHFWQKVLDSVTEIQFKQKILPIPQNGETVVGGFVGLEAGRVSLACMHGEMSAHSWALFHMRHPGIIFTPEAKFSYIDRDEDVIGVAVRQKLIIRLGPQDAKRTAANNPIDVPNLSAENMATVCRVQQNRNSIMRQNASISTSLDYLIGDALKQIGLAVKTDTPAPSTRGQHSVLELFQFPALEAVLISEQMNECDVEELDEDERPEVHSTFVCDFLDAVCVQTDFNAQVSFLPELLKSYIQVSDSPLPVEKPPQKTDKRRYMCEKWAVDPKIRFIDRFRWNPPVIDEILRKLQIFDHRTTIPKALQRALLDPLDQGLALALYELLRLVDRTKPQERGNK</sequence>
<dbReference type="Pfam" id="PF25040">
    <property type="entry name" value="BLTP1_C"/>
    <property type="match status" value="5"/>
</dbReference>
<feature type="compositionally biased region" description="Polar residues" evidence="1">
    <location>
        <begin position="1658"/>
        <end position="1672"/>
    </location>
</feature>
<dbReference type="Pfam" id="PF25039">
    <property type="entry name" value="BLTP1_M"/>
    <property type="match status" value="1"/>
</dbReference>
<feature type="compositionally biased region" description="Polar residues" evidence="1">
    <location>
        <begin position="1861"/>
        <end position="1881"/>
    </location>
</feature>
<keyword evidence="5" id="KW-1185">Reference proteome</keyword>
<proteinExistence type="predicted"/>
<protein>
    <recommendedName>
        <fullName evidence="3">Bridge-like lipid transfer protein family member 1 C-terminal domain-containing protein</fullName>
    </recommendedName>
</protein>
<accession>A0ABR1DQ09</accession>
<reference evidence="4 5" key="1">
    <citation type="submission" date="2023-08" db="EMBL/GenBank/DDBJ databases">
        <title>A Necator americanus chromosomal reference genome.</title>
        <authorList>
            <person name="Ilik V."/>
            <person name="Petrzelkova K.J."/>
            <person name="Pardy F."/>
            <person name="Fuh T."/>
            <person name="Niatou-Singa F.S."/>
            <person name="Gouil Q."/>
            <person name="Baker L."/>
            <person name="Ritchie M.E."/>
            <person name="Jex A.R."/>
            <person name="Gazzola D."/>
            <person name="Li H."/>
            <person name="Toshio Fujiwara R."/>
            <person name="Zhan B."/>
            <person name="Aroian R.V."/>
            <person name="Pafco B."/>
            <person name="Schwarz E.M."/>
        </authorList>
    </citation>
    <scope>NUCLEOTIDE SEQUENCE [LARGE SCALE GENOMIC DNA]</scope>
    <source>
        <strain evidence="4 5">Aroian</strain>
        <tissue evidence="4">Whole animal</tissue>
    </source>
</reference>
<dbReference type="Pfam" id="PF20413">
    <property type="entry name" value="BLTP1_N"/>
    <property type="match status" value="2"/>
</dbReference>
<dbReference type="PANTHER" id="PTHR31640">
    <property type="entry name" value="TRANSMEMBRANE PROTEIN KIAA1109"/>
    <property type="match status" value="1"/>
</dbReference>
<dbReference type="InterPro" id="IPR056742">
    <property type="entry name" value="BLTP1_C"/>
</dbReference>
<dbReference type="PANTHER" id="PTHR31640:SF1">
    <property type="entry name" value="BRIDGE-LIKE LIPID TRANSFER PROTEIN FAMILY MEMBER 1"/>
    <property type="match status" value="1"/>
</dbReference>
<feature type="region of interest" description="Disordered" evidence="1">
    <location>
        <begin position="1648"/>
        <end position="1672"/>
    </location>
</feature>
<keyword evidence="2" id="KW-1133">Transmembrane helix</keyword>
<organism evidence="4 5">
    <name type="scientific">Necator americanus</name>
    <name type="common">Human hookworm</name>
    <dbReference type="NCBI Taxonomy" id="51031"/>
    <lineage>
        <taxon>Eukaryota</taxon>
        <taxon>Metazoa</taxon>
        <taxon>Ecdysozoa</taxon>
        <taxon>Nematoda</taxon>
        <taxon>Chromadorea</taxon>
        <taxon>Rhabditida</taxon>
        <taxon>Rhabditina</taxon>
        <taxon>Rhabditomorpha</taxon>
        <taxon>Strongyloidea</taxon>
        <taxon>Ancylostomatidae</taxon>
        <taxon>Bunostominae</taxon>
        <taxon>Necator</taxon>
    </lineage>
</organism>
<feature type="domain" description="Bridge-like lipid transfer protein family member 1 C-terminal" evidence="3">
    <location>
        <begin position="3054"/>
        <end position="3619"/>
    </location>
</feature>
<evidence type="ECO:0000313" key="4">
    <source>
        <dbReference type="EMBL" id="KAK6752258.1"/>
    </source>
</evidence>
<evidence type="ECO:0000256" key="1">
    <source>
        <dbReference type="SAM" id="MobiDB-lite"/>
    </source>
</evidence>
<dbReference type="SMART" id="SM01220">
    <property type="entry name" value="FSA_C"/>
    <property type="match status" value="1"/>
</dbReference>
<dbReference type="Proteomes" id="UP001303046">
    <property type="component" value="Unassembled WGS sequence"/>
</dbReference>
<keyword evidence="2" id="KW-0472">Membrane</keyword>
<gene>
    <name evidence="4" type="primary">Necator_chrIV.g16887</name>
    <name evidence="4" type="ORF">RB195_003589</name>
</gene>
<dbReference type="InterPro" id="IPR033616">
    <property type="entry name" value="BLTP1"/>
</dbReference>
<dbReference type="InterPro" id="IPR047104">
    <property type="entry name" value="BLTP1_N"/>
</dbReference>
<feature type="region of interest" description="Disordered" evidence="1">
    <location>
        <begin position="2673"/>
        <end position="2715"/>
    </location>
</feature>
<evidence type="ECO:0000313" key="5">
    <source>
        <dbReference type="Proteomes" id="UP001303046"/>
    </source>
</evidence>
<evidence type="ECO:0000259" key="3">
    <source>
        <dbReference type="SMART" id="SM01220"/>
    </source>
</evidence>
<feature type="region of interest" description="Disordered" evidence="1">
    <location>
        <begin position="1849"/>
        <end position="1882"/>
    </location>
</feature>
<evidence type="ECO:0000256" key="2">
    <source>
        <dbReference type="SAM" id="Phobius"/>
    </source>
</evidence>
<feature type="compositionally biased region" description="Basic and acidic residues" evidence="1">
    <location>
        <begin position="2689"/>
        <end position="2715"/>
    </location>
</feature>
<dbReference type="EMBL" id="JAVFWL010000004">
    <property type="protein sequence ID" value="KAK6752258.1"/>
    <property type="molecule type" value="Genomic_DNA"/>
</dbReference>
<feature type="transmembrane region" description="Helical" evidence="2">
    <location>
        <begin position="31"/>
        <end position="52"/>
    </location>
</feature>
<feature type="compositionally biased region" description="Basic residues" evidence="1">
    <location>
        <begin position="2673"/>
        <end position="2688"/>
    </location>
</feature>
<name>A0ABR1DQ09_NECAM</name>
<comment type="caution">
    <text evidence="4">The sequence shown here is derived from an EMBL/GenBank/DDBJ whole genome shotgun (WGS) entry which is preliminary data.</text>
</comment>